<organism evidence="2 3">
    <name type="scientific">Tumebacillus avium</name>
    <dbReference type="NCBI Taxonomy" id="1903704"/>
    <lineage>
        <taxon>Bacteria</taxon>
        <taxon>Bacillati</taxon>
        <taxon>Bacillota</taxon>
        <taxon>Bacilli</taxon>
        <taxon>Bacillales</taxon>
        <taxon>Alicyclobacillaceae</taxon>
        <taxon>Tumebacillus</taxon>
    </lineage>
</organism>
<accession>A0A1Y0IL61</accession>
<evidence type="ECO:0000259" key="1">
    <source>
        <dbReference type="Pfam" id="PF09537"/>
    </source>
</evidence>
<dbReference type="Gene3D" id="1.20.1260.10">
    <property type="match status" value="1"/>
</dbReference>
<dbReference type="EMBL" id="CP021434">
    <property type="protein sequence ID" value="ARU61248.1"/>
    <property type="molecule type" value="Genomic_DNA"/>
</dbReference>
<dbReference type="Proteomes" id="UP000195437">
    <property type="component" value="Chromosome"/>
</dbReference>
<keyword evidence="3" id="KW-1185">Reference proteome</keyword>
<dbReference type="InterPro" id="IPR012347">
    <property type="entry name" value="Ferritin-like"/>
</dbReference>
<protein>
    <submittedName>
        <fullName evidence="2">Rubrerythrin family protein</fullName>
    </submittedName>
</protein>
<dbReference type="SUPFAM" id="SSF47240">
    <property type="entry name" value="Ferritin-like"/>
    <property type="match status" value="1"/>
</dbReference>
<dbReference type="Pfam" id="PF09537">
    <property type="entry name" value="DUF2383"/>
    <property type="match status" value="1"/>
</dbReference>
<dbReference type="OrthoDB" id="1706687at2"/>
<dbReference type="RefSeq" id="WP_087456630.1">
    <property type="nucleotide sequence ID" value="NZ_CP021434.1"/>
</dbReference>
<evidence type="ECO:0000313" key="3">
    <source>
        <dbReference type="Proteomes" id="UP000195437"/>
    </source>
</evidence>
<dbReference type="InterPro" id="IPR019052">
    <property type="entry name" value="DUF2383"/>
</dbReference>
<name>A0A1Y0IL61_9BACL</name>
<dbReference type="KEGG" id="tum:CBW65_09765"/>
<proteinExistence type="predicted"/>
<dbReference type="CDD" id="cd00657">
    <property type="entry name" value="Ferritin_like"/>
    <property type="match status" value="1"/>
</dbReference>
<reference evidence="3" key="1">
    <citation type="submission" date="2017-05" db="EMBL/GenBank/DDBJ databases">
        <authorList>
            <person name="Sung H."/>
        </authorList>
    </citation>
    <scope>NUCLEOTIDE SEQUENCE [LARGE SCALE GENOMIC DNA]</scope>
    <source>
        <strain evidence="3">AR23208</strain>
    </source>
</reference>
<dbReference type="AlphaFoldDB" id="A0A1Y0IL61"/>
<gene>
    <name evidence="2" type="ORF">CBW65_09765</name>
</gene>
<feature type="domain" description="DUF2383" evidence="1">
    <location>
        <begin position="5"/>
        <end position="110"/>
    </location>
</feature>
<evidence type="ECO:0000313" key="2">
    <source>
        <dbReference type="EMBL" id="ARU61248.1"/>
    </source>
</evidence>
<dbReference type="InterPro" id="IPR009078">
    <property type="entry name" value="Ferritin-like_SF"/>
</dbReference>
<sequence>MNEIAVKELNAFLEGQYMGVHAYEHYIHNAQDPQLKRELQRIQQEHKRNAARIAERIQNLGGLAADDVGFKGAIQEQMAEWMGFADTYDGILKEAYQGEKIGSGMAEEIVRGDLDPESHRLIQDVLTDNRRHLDELQKMLH</sequence>